<evidence type="ECO:0000313" key="2">
    <source>
        <dbReference type="EMBL" id="MCD7471455.1"/>
    </source>
</evidence>
<sequence>MGTEDGVDAGTPSIEKLMTSGERRRKRLNDQDARTSIRSDDVETSNDSDPNSFSIDIVVKSVTFEKYGVKVPFDWHKDCAASIIINQTHKIDALKRDLAGVTTINRDWIGVLESNARRSGGGEDGERRRLVMKVLTKKITMMWQVLPVVKEKLMKCKKFCGGGERSAFLGVDVSGNALYTPLERGGYSYAAVGTSEVPCCCECDKCKEDQDLRKHIKDLKDASERIEKTIKDLLSKRSIKPGSRLTSPCTPLA</sequence>
<protein>
    <submittedName>
        <fullName evidence="2">Uncharacterized protein</fullName>
    </submittedName>
</protein>
<feature type="region of interest" description="Disordered" evidence="1">
    <location>
        <begin position="1"/>
        <end position="48"/>
    </location>
</feature>
<dbReference type="EMBL" id="JACEIK010001684">
    <property type="protein sequence ID" value="MCD7471455.1"/>
    <property type="molecule type" value="Genomic_DNA"/>
</dbReference>
<comment type="caution">
    <text evidence="2">The sequence shown here is derived from an EMBL/GenBank/DDBJ whole genome shotgun (WGS) entry which is preliminary data.</text>
</comment>
<reference evidence="2 3" key="1">
    <citation type="journal article" date="2021" name="BMC Genomics">
        <title>Datura genome reveals duplications of psychoactive alkaloid biosynthetic genes and high mutation rate following tissue culture.</title>
        <authorList>
            <person name="Rajewski A."/>
            <person name="Carter-House D."/>
            <person name="Stajich J."/>
            <person name="Litt A."/>
        </authorList>
    </citation>
    <scope>NUCLEOTIDE SEQUENCE [LARGE SCALE GENOMIC DNA]</scope>
    <source>
        <strain evidence="2">AR-01</strain>
    </source>
</reference>
<accession>A0ABS8TIU7</accession>
<name>A0ABS8TIU7_DATST</name>
<evidence type="ECO:0000256" key="1">
    <source>
        <dbReference type="SAM" id="MobiDB-lite"/>
    </source>
</evidence>
<feature type="compositionally biased region" description="Basic and acidic residues" evidence="1">
    <location>
        <begin position="28"/>
        <end position="41"/>
    </location>
</feature>
<gene>
    <name evidence="2" type="ORF">HAX54_011905</name>
</gene>
<organism evidence="2 3">
    <name type="scientific">Datura stramonium</name>
    <name type="common">Jimsonweed</name>
    <name type="synonym">Common thornapple</name>
    <dbReference type="NCBI Taxonomy" id="4076"/>
    <lineage>
        <taxon>Eukaryota</taxon>
        <taxon>Viridiplantae</taxon>
        <taxon>Streptophyta</taxon>
        <taxon>Embryophyta</taxon>
        <taxon>Tracheophyta</taxon>
        <taxon>Spermatophyta</taxon>
        <taxon>Magnoliopsida</taxon>
        <taxon>eudicotyledons</taxon>
        <taxon>Gunneridae</taxon>
        <taxon>Pentapetalae</taxon>
        <taxon>asterids</taxon>
        <taxon>lamiids</taxon>
        <taxon>Solanales</taxon>
        <taxon>Solanaceae</taxon>
        <taxon>Solanoideae</taxon>
        <taxon>Datureae</taxon>
        <taxon>Datura</taxon>
    </lineage>
</organism>
<keyword evidence="3" id="KW-1185">Reference proteome</keyword>
<dbReference type="Proteomes" id="UP000823775">
    <property type="component" value="Unassembled WGS sequence"/>
</dbReference>
<proteinExistence type="predicted"/>
<evidence type="ECO:0000313" key="3">
    <source>
        <dbReference type="Proteomes" id="UP000823775"/>
    </source>
</evidence>